<evidence type="ECO:0000256" key="2">
    <source>
        <dbReference type="ARBA" id="ARBA00009773"/>
    </source>
</evidence>
<dbReference type="PANTHER" id="PTHR21716">
    <property type="entry name" value="TRANSMEMBRANE PROTEIN"/>
    <property type="match status" value="1"/>
</dbReference>
<keyword evidence="4 6" id="KW-1133">Transmembrane helix</keyword>
<comment type="caution">
    <text evidence="7">The sequence shown here is derived from an EMBL/GenBank/DDBJ whole genome shotgun (WGS) entry which is preliminary data.</text>
</comment>
<evidence type="ECO:0000313" key="8">
    <source>
        <dbReference type="Proteomes" id="UP000700212"/>
    </source>
</evidence>
<feature type="transmembrane region" description="Helical" evidence="6">
    <location>
        <begin position="67"/>
        <end position="88"/>
    </location>
</feature>
<gene>
    <name evidence="7" type="primary">ytvI</name>
    <name evidence="7" type="ORF">K8V30_04810</name>
</gene>
<sequence length="359" mass="40276">MATIEQQRNRIIQVMYIAMILALIYLFFHYVFPIILPFVIAFLIAALCMPIVRFLAKRTRLTNKKVWGLIVIFGLYTMIVSVVTWLLFKLFGWLNQFIIELPSLYLTSILPALERMKAFSTETFARIAPEDAPKYQSLLNDTLKTITAKALTWSGDLAASLTSLSLALPGFLLTVSFALLASIFIVWDYDYIVAFLARQVPPRTLSRMKVVMKSFTKSFKDYIKAYLLIASITFTELAIGFLLIGLPNAIPIALGVAVFDMIPVFGTGGIMVPWIIIAFLNGNTTLGIQLLVICSIVSLVRKVMEPKIVGQKLGLNTVLALFVMFIGLRVFGIIGMILAPIVTVMVINIKNTEQMNWWK</sequence>
<dbReference type="GO" id="GO:0055085">
    <property type="term" value="P:transmembrane transport"/>
    <property type="evidence" value="ECO:0007669"/>
    <property type="project" value="TreeGrafter"/>
</dbReference>
<feature type="transmembrane region" description="Helical" evidence="6">
    <location>
        <begin position="258"/>
        <end position="280"/>
    </location>
</feature>
<dbReference type="Pfam" id="PF01594">
    <property type="entry name" value="AI-2E_transport"/>
    <property type="match status" value="1"/>
</dbReference>
<evidence type="ECO:0000256" key="1">
    <source>
        <dbReference type="ARBA" id="ARBA00004141"/>
    </source>
</evidence>
<feature type="transmembrane region" description="Helical" evidence="6">
    <location>
        <begin position="166"/>
        <end position="187"/>
    </location>
</feature>
<dbReference type="InterPro" id="IPR002549">
    <property type="entry name" value="AI-2E-like"/>
</dbReference>
<evidence type="ECO:0000256" key="3">
    <source>
        <dbReference type="ARBA" id="ARBA00022692"/>
    </source>
</evidence>
<evidence type="ECO:0000256" key="6">
    <source>
        <dbReference type="SAM" id="Phobius"/>
    </source>
</evidence>
<feature type="transmembrane region" description="Helical" evidence="6">
    <location>
        <begin position="34"/>
        <end position="55"/>
    </location>
</feature>
<evidence type="ECO:0000313" key="7">
    <source>
        <dbReference type="EMBL" id="HJH11009.1"/>
    </source>
</evidence>
<feature type="transmembrane region" description="Helical" evidence="6">
    <location>
        <begin position="286"/>
        <end position="304"/>
    </location>
</feature>
<comment type="subcellular location">
    <subcellularLocation>
        <location evidence="1">Membrane</location>
        <topology evidence="1">Multi-pass membrane protein</topology>
    </subcellularLocation>
</comment>
<reference evidence="7" key="2">
    <citation type="submission" date="2021-09" db="EMBL/GenBank/DDBJ databases">
        <authorList>
            <person name="Gilroy R."/>
        </authorList>
    </citation>
    <scope>NUCLEOTIDE SEQUENCE</scope>
    <source>
        <strain evidence="7">CHK160-4876</strain>
    </source>
</reference>
<dbReference type="InterPro" id="IPR014227">
    <property type="entry name" value="YtvI-like"/>
</dbReference>
<accession>A0A921NCC3</accession>
<comment type="similarity">
    <text evidence="2">Belongs to the autoinducer-2 exporter (AI-2E) (TC 2.A.86) family.</text>
</comment>
<organism evidence="7 8">
    <name type="scientific">Metalysinibacillus jejuensis</name>
    <dbReference type="NCBI Taxonomy" id="914327"/>
    <lineage>
        <taxon>Bacteria</taxon>
        <taxon>Bacillati</taxon>
        <taxon>Bacillota</taxon>
        <taxon>Bacilli</taxon>
        <taxon>Bacillales</taxon>
        <taxon>Caryophanaceae</taxon>
        <taxon>Metalysinibacillus</taxon>
    </lineage>
</organism>
<name>A0A921NCC3_9BACL</name>
<dbReference type="Proteomes" id="UP000700212">
    <property type="component" value="Unassembled WGS sequence"/>
</dbReference>
<evidence type="ECO:0000256" key="4">
    <source>
        <dbReference type="ARBA" id="ARBA00022989"/>
    </source>
</evidence>
<dbReference type="NCBIfam" id="TIGR02872">
    <property type="entry name" value="spore_ytvI"/>
    <property type="match status" value="1"/>
</dbReference>
<dbReference type="AlphaFoldDB" id="A0A921NCC3"/>
<dbReference type="GO" id="GO:0016020">
    <property type="term" value="C:membrane"/>
    <property type="evidence" value="ECO:0007669"/>
    <property type="project" value="UniProtKB-SubCell"/>
</dbReference>
<evidence type="ECO:0000256" key="5">
    <source>
        <dbReference type="ARBA" id="ARBA00023136"/>
    </source>
</evidence>
<reference evidence="7" key="1">
    <citation type="journal article" date="2021" name="PeerJ">
        <title>Extensive microbial diversity within the chicken gut microbiome revealed by metagenomics and culture.</title>
        <authorList>
            <person name="Gilroy R."/>
            <person name="Ravi A."/>
            <person name="Getino M."/>
            <person name="Pursley I."/>
            <person name="Horton D.L."/>
            <person name="Alikhan N.F."/>
            <person name="Baker D."/>
            <person name="Gharbi K."/>
            <person name="Hall N."/>
            <person name="Watson M."/>
            <person name="Adriaenssens E.M."/>
            <person name="Foster-Nyarko E."/>
            <person name="Jarju S."/>
            <person name="Secka A."/>
            <person name="Antonio M."/>
            <person name="Oren A."/>
            <person name="Chaudhuri R.R."/>
            <person name="La Ragione R."/>
            <person name="Hildebrand F."/>
            <person name="Pallen M.J."/>
        </authorList>
    </citation>
    <scope>NUCLEOTIDE SEQUENCE</scope>
    <source>
        <strain evidence="7">CHK160-4876</strain>
    </source>
</reference>
<keyword evidence="5 6" id="KW-0472">Membrane</keyword>
<feature type="transmembrane region" description="Helical" evidence="6">
    <location>
        <begin position="225"/>
        <end position="246"/>
    </location>
</feature>
<dbReference type="PANTHER" id="PTHR21716:SF68">
    <property type="entry name" value="TRANSPORT PROTEIN YTVI-RELATED"/>
    <property type="match status" value="1"/>
</dbReference>
<feature type="transmembrane region" description="Helical" evidence="6">
    <location>
        <begin position="12"/>
        <end position="28"/>
    </location>
</feature>
<keyword evidence="3 6" id="KW-0812">Transmembrane</keyword>
<proteinExistence type="inferred from homology"/>
<feature type="transmembrane region" description="Helical" evidence="6">
    <location>
        <begin position="316"/>
        <end position="349"/>
    </location>
</feature>
<dbReference type="EMBL" id="DYTV01000058">
    <property type="protein sequence ID" value="HJH11009.1"/>
    <property type="molecule type" value="Genomic_DNA"/>
</dbReference>
<protein>
    <submittedName>
        <fullName evidence="7">Sporulation integral membrane protein YtvI</fullName>
    </submittedName>
</protein>